<dbReference type="Pfam" id="PF01381">
    <property type="entry name" value="HTH_3"/>
    <property type="match status" value="1"/>
</dbReference>
<dbReference type="InterPro" id="IPR019734">
    <property type="entry name" value="TPR_rpt"/>
</dbReference>
<dbReference type="SMART" id="SM00530">
    <property type="entry name" value="HTH_XRE"/>
    <property type="match status" value="1"/>
</dbReference>
<evidence type="ECO:0000259" key="1">
    <source>
        <dbReference type="PROSITE" id="PS50943"/>
    </source>
</evidence>
<proteinExistence type="predicted"/>
<organism evidence="2 3">
    <name type="scientific">Alkaliphilus hydrothermalis</name>
    <dbReference type="NCBI Taxonomy" id="1482730"/>
    <lineage>
        <taxon>Bacteria</taxon>
        <taxon>Bacillati</taxon>
        <taxon>Bacillota</taxon>
        <taxon>Clostridia</taxon>
        <taxon>Peptostreptococcales</taxon>
        <taxon>Natronincolaceae</taxon>
        <taxon>Alkaliphilus</taxon>
    </lineage>
</organism>
<dbReference type="InterPro" id="IPR001387">
    <property type="entry name" value="Cro/C1-type_HTH"/>
</dbReference>
<accession>A0ABS2NTM3</accession>
<protein>
    <submittedName>
        <fullName evidence="2">Tetratricopeptide (TPR) repeat protein</fullName>
    </submittedName>
</protein>
<dbReference type="EMBL" id="JAFBEE010000030">
    <property type="protein sequence ID" value="MBM7616297.1"/>
    <property type="molecule type" value="Genomic_DNA"/>
</dbReference>
<dbReference type="SUPFAM" id="SSF48452">
    <property type="entry name" value="TPR-like"/>
    <property type="match status" value="2"/>
</dbReference>
<comment type="caution">
    <text evidence="2">The sequence shown here is derived from an EMBL/GenBank/DDBJ whole genome shotgun (WGS) entry which is preliminary data.</text>
</comment>
<dbReference type="Gene3D" id="1.10.260.40">
    <property type="entry name" value="lambda repressor-like DNA-binding domains"/>
    <property type="match status" value="1"/>
</dbReference>
<gene>
    <name evidence="2" type="ORF">JOC73_002879</name>
</gene>
<dbReference type="InterPro" id="IPR011990">
    <property type="entry name" value="TPR-like_helical_dom_sf"/>
</dbReference>
<dbReference type="SUPFAM" id="SSF47413">
    <property type="entry name" value="lambda repressor-like DNA-binding domains"/>
    <property type="match status" value="1"/>
</dbReference>
<dbReference type="CDD" id="cd00093">
    <property type="entry name" value="HTH_XRE"/>
    <property type="match status" value="1"/>
</dbReference>
<name>A0ABS2NTM3_9FIRM</name>
<reference evidence="2 3" key="1">
    <citation type="submission" date="2021-01" db="EMBL/GenBank/DDBJ databases">
        <title>Genomic Encyclopedia of Type Strains, Phase IV (KMG-IV): sequencing the most valuable type-strain genomes for metagenomic binning, comparative biology and taxonomic classification.</title>
        <authorList>
            <person name="Goeker M."/>
        </authorList>
    </citation>
    <scope>NUCLEOTIDE SEQUENCE [LARGE SCALE GENOMIC DNA]</scope>
    <source>
        <strain evidence="2 3">DSM 25890</strain>
    </source>
</reference>
<dbReference type="SMART" id="SM00028">
    <property type="entry name" value="TPR"/>
    <property type="match status" value="5"/>
</dbReference>
<evidence type="ECO:0000313" key="2">
    <source>
        <dbReference type="EMBL" id="MBM7616297.1"/>
    </source>
</evidence>
<dbReference type="Gene3D" id="1.25.40.10">
    <property type="entry name" value="Tetratricopeptide repeat domain"/>
    <property type="match status" value="2"/>
</dbReference>
<feature type="domain" description="HTH cro/C1-type" evidence="1">
    <location>
        <begin position="11"/>
        <end position="64"/>
    </location>
</feature>
<dbReference type="Proteomes" id="UP001314796">
    <property type="component" value="Unassembled WGS sequence"/>
</dbReference>
<sequence length="445" mass="52300">MKKILSSGEKIKQLRTDIGLKQENLSNEAVSKSLISMIEQGKRSLTLQAAKVIAEGLNKYYKEVGEEVTPEYLMESELDQVKKEVRKNIEHLDKAIKSSRVEEELIRNTFDKVIELVDAWKLEGEKIELQILRGNFYYNNYQYKEALKDYLDVLDQSIKSRDYGQIASMYISIGTTYQMQKMMDSAIVHFVKASDIAIANNTANKNQVLAYSLYNQILCYKKMKRYDLILSHITIFKDIKWEEQLHKVFYNQVLLIEAVTYRELKNYEKAIKIFEKLKEEKQLDFKTQFLLYKNYALLFRDKGKIENALQCIQKAFDIKEFVDLNYTPALYLHQATCYSLLGEQDKVINLLENGLKLAEMVSKKHFAIDLRFAFVELYLEKKDYFNALIHAKEAEKSINENEVKSKLQDLYGYYIEIYNKLGEVERVNEFSIQMRRKNYFASVGM</sequence>
<dbReference type="RefSeq" id="WP_204404372.1">
    <property type="nucleotide sequence ID" value="NZ_JAFBEE010000030.1"/>
</dbReference>
<dbReference type="PANTHER" id="PTHR10098">
    <property type="entry name" value="RAPSYN-RELATED"/>
    <property type="match status" value="1"/>
</dbReference>
<keyword evidence="3" id="KW-1185">Reference proteome</keyword>
<dbReference type="InterPro" id="IPR010982">
    <property type="entry name" value="Lambda_DNA-bd_dom_sf"/>
</dbReference>
<evidence type="ECO:0000313" key="3">
    <source>
        <dbReference type="Proteomes" id="UP001314796"/>
    </source>
</evidence>
<dbReference type="PROSITE" id="PS50943">
    <property type="entry name" value="HTH_CROC1"/>
    <property type="match status" value="1"/>
</dbReference>